<dbReference type="RefSeq" id="WP_189583202.1">
    <property type="nucleotide sequence ID" value="NZ_BMYF01000016.1"/>
</dbReference>
<dbReference type="PANTHER" id="PTHR43788">
    <property type="entry name" value="DNA2/NAM7 HELICASE FAMILY MEMBER"/>
    <property type="match status" value="1"/>
</dbReference>
<dbReference type="PANTHER" id="PTHR43788:SF8">
    <property type="entry name" value="DNA-BINDING PROTEIN SMUBP-2"/>
    <property type="match status" value="1"/>
</dbReference>
<dbReference type="InterPro" id="IPR050534">
    <property type="entry name" value="Coronavir_polyprotein_1ab"/>
</dbReference>
<keyword evidence="5" id="KW-0067">ATP-binding</keyword>
<evidence type="ECO:0000313" key="9">
    <source>
        <dbReference type="Proteomes" id="UP000642809"/>
    </source>
</evidence>
<dbReference type="GO" id="GO:0043139">
    <property type="term" value="F:5'-3' DNA helicase activity"/>
    <property type="evidence" value="ECO:0007669"/>
    <property type="project" value="TreeGrafter"/>
</dbReference>
<comment type="caution">
    <text evidence="8">The sequence shown here is derived from an EMBL/GenBank/DDBJ whole genome shotgun (WGS) entry which is preliminary data.</text>
</comment>
<gene>
    <name evidence="8" type="ORF">GCM10008106_25540</name>
</gene>
<dbReference type="InterPro" id="IPR027417">
    <property type="entry name" value="P-loop_NTPase"/>
</dbReference>
<keyword evidence="3" id="KW-0378">Hydrolase</keyword>
<dbReference type="Pfam" id="PF13087">
    <property type="entry name" value="AAA_12"/>
    <property type="match status" value="1"/>
</dbReference>
<dbReference type="Pfam" id="PF13086">
    <property type="entry name" value="AAA_11"/>
    <property type="match status" value="2"/>
</dbReference>
<dbReference type="GO" id="GO:0016787">
    <property type="term" value="F:hydrolase activity"/>
    <property type="evidence" value="ECO:0007669"/>
    <property type="project" value="UniProtKB-KW"/>
</dbReference>
<evidence type="ECO:0000256" key="3">
    <source>
        <dbReference type="ARBA" id="ARBA00022801"/>
    </source>
</evidence>
<evidence type="ECO:0000259" key="6">
    <source>
        <dbReference type="Pfam" id="PF13086"/>
    </source>
</evidence>
<keyword evidence="9" id="KW-1185">Reference proteome</keyword>
<accession>A0A8J3CYL4</accession>
<comment type="similarity">
    <text evidence="1">Belongs to the DNA2/NAM7 helicase family.</text>
</comment>
<evidence type="ECO:0000259" key="7">
    <source>
        <dbReference type="Pfam" id="PF13087"/>
    </source>
</evidence>
<feature type="domain" description="DNA2/NAM7 helicase helicase" evidence="6">
    <location>
        <begin position="936"/>
        <end position="978"/>
    </location>
</feature>
<dbReference type="Proteomes" id="UP000642809">
    <property type="component" value="Unassembled WGS sequence"/>
</dbReference>
<reference evidence="8" key="2">
    <citation type="submission" date="2020-09" db="EMBL/GenBank/DDBJ databases">
        <authorList>
            <person name="Sun Q."/>
            <person name="Kim S."/>
        </authorList>
    </citation>
    <scope>NUCLEOTIDE SEQUENCE</scope>
    <source>
        <strain evidence="8">KCTC 23224</strain>
    </source>
</reference>
<protein>
    <recommendedName>
        <fullName evidence="10">AAA domain-containing protein</fullName>
    </recommendedName>
</protein>
<dbReference type="SUPFAM" id="SSF52540">
    <property type="entry name" value="P-loop containing nucleoside triphosphate hydrolases"/>
    <property type="match status" value="1"/>
</dbReference>
<keyword evidence="4" id="KW-0347">Helicase</keyword>
<name>A0A8J3CYL4_9BACT</name>
<keyword evidence="2" id="KW-0547">Nucleotide-binding</keyword>
<feature type="domain" description="DNA2/NAM7 helicase-like C-terminal" evidence="7">
    <location>
        <begin position="1007"/>
        <end position="1180"/>
    </location>
</feature>
<evidence type="ECO:0000256" key="1">
    <source>
        <dbReference type="ARBA" id="ARBA00007913"/>
    </source>
</evidence>
<evidence type="ECO:0000256" key="4">
    <source>
        <dbReference type="ARBA" id="ARBA00022806"/>
    </source>
</evidence>
<organism evidence="8 9">
    <name type="scientific">Mongoliitalea lutea</name>
    <dbReference type="NCBI Taxonomy" id="849756"/>
    <lineage>
        <taxon>Bacteria</taxon>
        <taxon>Pseudomonadati</taxon>
        <taxon>Bacteroidota</taxon>
        <taxon>Cytophagia</taxon>
        <taxon>Cytophagales</taxon>
        <taxon>Cyclobacteriaceae</taxon>
        <taxon>Mongoliitalea</taxon>
    </lineage>
</organism>
<dbReference type="InterPro" id="IPR041677">
    <property type="entry name" value="DNA2/NAM7_AAA_11"/>
</dbReference>
<proteinExistence type="inferred from homology"/>
<reference evidence="8" key="1">
    <citation type="journal article" date="2014" name="Int. J. Syst. Evol. Microbiol.">
        <title>Complete genome sequence of Corynebacterium casei LMG S-19264T (=DSM 44701T), isolated from a smear-ripened cheese.</title>
        <authorList>
            <consortium name="US DOE Joint Genome Institute (JGI-PGF)"/>
            <person name="Walter F."/>
            <person name="Albersmeier A."/>
            <person name="Kalinowski J."/>
            <person name="Ruckert C."/>
        </authorList>
    </citation>
    <scope>NUCLEOTIDE SEQUENCE</scope>
    <source>
        <strain evidence="8">KCTC 23224</strain>
    </source>
</reference>
<dbReference type="InterPro" id="IPR041679">
    <property type="entry name" value="DNA2/NAM7-like_C"/>
</dbReference>
<dbReference type="InterPro" id="IPR047187">
    <property type="entry name" value="SF1_C_Upf1"/>
</dbReference>
<evidence type="ECO:0000313" key="8">
    <source>
        <dbReference type="EMBL" id="GHB43455.1"/>
    </source>
</evidence>
<sequence length="1311" mass="151816">MLQEIFQVYADRLLDLSSRNRLIYQSQLLENQQVDVHALDFLNGEPSFTIVSHLLGKRKKVSLVQQLDARNQANNQQSLKLKRLAQATDFTEKESGEKSLYLAWPYVEGKLLNGQLVRAPLLLLPVELNAENKQWVLQVSGDAELMFNSAFFLAYQQASGLVLNLDWIKQLELPESYTDFQDFINQLYATLKDRIEIQFTSGIYEQRIQTFPTSGKTLDQERFQLGKLSIKPYAVLSQFQTKTSAMLADYQLLMQEQQAGSLDDFFANRFFPSKQVTTPREENLYTIFPLDGSQEKVIQAVRQGRSCVVEGPPGSGKSQLISNLAMDFMARGKRVLIVSQKRTALDVVAQRLASKGFGEFLALVHDYRTDRKHLYKQLFQQVEKLDEFKKENSSLDAIQLERTYAQICRKIDVLNEFFESYKKALFNSEECGLPIKELYLSSSLKRSYIPLTNYFRKIEYARLDGFLRDFKQYWYFAQKFGKTDSFWLHRVDFSSFSVLVQQRMQDALKEMRQVKLGFQELFGYSSVFRITHLFALVHQKEAMQLVNKHLNHEGVDSFLHAFKDVNSEEVDFPWLEQKLEIVKGLFSDEGIEWAVTDEELPDLMQLAIDFADTTQAWWTSHKLPWNQKRYKKILALMELNQLPINEQGVATLIKRLENRLNLNHQFTLLSGKAWLLLPDKPFDFAEFNHFASMTIQALRGKIQLEQMGELGVFIQSLATNEKPLPSVVQSLMRELETLEQQLLSWSHYFSTVQINHLMDYPIGEGLLQVAEELPLIFDELISFDKLLHSLDSDEIHLMEWMLDTFGEQPLEELQEAFLNGWKLAWIEHIEQKYPVLQTSATSHMHHQQQELMEAVLEKWALASSIAQVRLKEQVYQGLEFNRLGNLLTYRDLRHQVSKQKRIWPIKQVIDSFESEIFRLVPCWLASPETVSAIFPCRDYFDLVIFDEASQCFAEKGIPAMLRGKQVVVAGDSQQLRPTDLYQARLTVEEEDIALEVESLLDLVSLYFEKYWLQGHYRSEHLSLIHFSNQHFYDNKLEMLPTLRSVNHPSQVIFYHFVDGVWEKQTNRLEAEKVIALLQEIQKKDGDSNSIGIIVFNVFQLELVEELLAKAEGVSLARVVVKTIEHVQGDEYDYVILALGYARNPQGKLIANFGLLSKQGGRQRLNVAISRARKQLHLISSISSKDFSKKQLENEGIALLQKYLAYVEAQHKGETLVREQPTIRGYAANWQLRHRLLKQDSVQSFDDFSWVDLVEIEDGIITGAILTDDERLFGASSGKEPMVYHPLALQYKGWPYVFSFSRNYWLNNQELG</sequence>
<evidence type="ECO:0008006" key="10">
    <source>
        <dbReference type="Google" id="ProtNLM"/>
    </source>
</evidence>
<feature type="domain" description="DNA2/NAM7 helicase helicase" evidence="6">
    <location>
        <begin position="290"/>
        <end position="361"/>
    </location>
</feature>
<dbReference type="CDD" id="cd18808">
    <property type="entry name" value="SF1_C_Upf1"/>
    <property type="match status" value="1"/>
</dbReference>
<dbReference type="EMBL" id="BMYF01000016">
    <property type="protein sequence ID" value="GHB43455.1"/>
    <property type="molecule type" value="Genomic_DNA"/>
</dbReference>
<dbReference type="GO" id="GO:0005524">
    <property type="term" value="F:ATP binding"/>
    <property type="evidence" value="ECO:0007669"/>
    <property type="project" value="UniProtKB-KW"/>
</dbReference>
<dbReference type="Pfam" id="PF13195">
    <property type="entry name" value="DUF4011"/>
    <property type="match status" value="1"/>
</dbReference>
<dbReference type="InterPro" id="IPR025103">
    <property type="entry name" value="DUF4011"/>
</dbReference>
<evidence type="ECO:0000256" key="5">
    <source>
        <dbReference type="ARBA" id="ARBA00022840"/>
    </source>
</evidence>
<evidence type="ECO:0000256" key="2">
    <source>
        <dbReference type="ARBA" id="ARBA00022741"/>
    </source>
</evidence>
<dbReference type="Gene3D" id="3.40.50.300">
    <property type="entry name" value="P-loop containing nucleotide triphosphate hydrolases"/>
    <property type="match status" value="3"/>
</dbReference>